<evidence type="ECO:0000256" key="1">
    <source>
        <dbReference type="SAM" id="MobiDB-lite"/>
    </source>
</evidence>
<evidence type="ECO:0000313" key="2">
    <source>
        <dbReference type="EMBL" id="CEM40004.1"/>
    </source>
</evidence>
<feature type="compositionally biased region" description="Low complexity" evidence="1">
    <location>
        <begin position="1"/>
        <end position="21"/>
    </location>
</feature>
<name>A0A0G4H867_VITBC</name>
<dbReference type="VEuPathDB" id="CryptoDB:Vbra_23336"/>
<dbReference type="InParanoid" id="A0A0G4H867"/>
<sequence>MRCLSLSTTTTSGSHSRSTGSPRQLPTPLPRKKRASNPQAAGVVTYQGTSMAVHVIMNAVEKTPDDYAQEELMEKMVDKAWCKQAQRKW</sequence>
<evidence type="ECO:0000313" key="3">
    <source>
        <dbReference type="Proteomes" id="UP000041254"/>
    </source>
</evidence>
<dbReference type="Proteomes" id="UP000041254">
    <property type="component" value="Unassembled WGS sequence"/>
</dbReference>
<feature type="region of interest" description="Disordered" evidence="1">
    <location>
        <begin position="1"/>
        <end position="41"/>
    </location>
</feature>
<reference evidence="2 3" key="1">
    <citation type="submission" date="2014-11" db="EMBL/GenBank/DDBJ databases">
        <authorList>
            <person name="Zhu J."/>
            <person name="Qi W."/>
            <person name="Song R."/>
        </authorList>
    </citation>
    <scope>NUCLEOTIDE SEQUENCE [LARGE SCALE GENOMIC DNA]</scope>
</reference>
<accession>A0A0G4H867</accession>
<organism evidence="2 3">
    <name type="scientific">Vitrella brassicaformis (strain CCMP3155)</name>
    <dbReference type="NCBI Taxonomy" id="1169540"/>
    <lineage>
        <taxon>Eukaryota</taxon>
        <taxon>Sar</taxon>
        <taxon>Alveolata</taxon>
        <taxon>Colpodellida</taxon>
        <taxon>Vitrellaceae</taxon>
        <taxon>Vitrella</taxon>
    </lineage>
</organism>
<keyword evidence="3" id="KW-1185">Reference proteome</keyword>
<proteinExistence type="predicted"/>
<protein>
    <submittedName>
        <fullName evidence="2">Uncharacterized protein</fullName>
    </submittedName>
</protein>
<dbReference type="AlphaFoldDB" id="A0A0G4H867"/>
<gene>
    <name evidence="2" type="ORF">Vbra_23336</name>
</gene>
<dbReference type="EMBL" id="CDMY01001058">
    <property type="protein sequence ID" value="CEM40004.1"/>
    <property type="molecule type" value="Genomic_DNA"/>
</dbReference>